<organism evidence="2 3">
    <name type="scientific">Tuber magnatum</name>
    <name type="common">white Piedmont truffle</name>
    <dbReference type="NCBI Taxonomy" id="42249"/>
    <lineage>
        <taxon>Eukaryota</taxon>
        <taxon>Fungi</taxon>
        <taxon>Dikarya</taxon>
        <taxon>Ascomycota</taxon>
        <taxon>Pezizomycotina</taxon>
        <taxon>Pezizomycetes</taxon>
        <taxon>Pezizales</taxon>
        <taxon>Tuberaceae</taxon>
        <taxon>Tuber</taxon>
    </lineage>
</organism>
<dbReference type="EMBL" id="PYWC01000001">
    <property type="protein sequence ID" value="PWW80686.1"/>
    <property type="molecule type" value="Genomic_DNA"/>
</dbReference>
<feature type="region of interest" description="Disordered" evidence="1">
    <location>
        <begin position="139"/>
        <end position="169"/>
    </location>
</feature>
<protein>
    <submittedName>
        <fullName evidence="2">Uncharacterized protein</fullName>
    </submittedName>
</protein>
<keyword evidence="3" id="KW-1185">Reference proteome</keyword>
<comment type="caution">
    <text evidence="2">The sequence shown here is derived from an EMBL/GenBank/DDBJ whole genome shotgun (WGS) entry which is preliminary data.</text>
</comment>
<reference evidence="2 3" key="1">
    <citation type="submission" date="2018-03" db="EMBL/GenBank/DDBJ databases">
        <title>Genomes of Pezizomycetes fungi and the evolution of truffles.</title>
        <authorList>
            <person name="Murat C."/>
            <person name="Payen T."/>
            <person name="Noel B."/>
            <person name="Kuo A."/>
            <person name="Martin F.M."/>
        </authorList>
    </citation>
    <scope>NUCLEOTIDE SEQUENCE [LARGE SCALE GENOMIC DNA]</scope>
    <source>
        <strain evidence="2">091103-1</strain>
    </source>
</reference>
<feature type="compositionally biased region" description="Basic and acidic residues" evidence="1">
    <location>
        <begin position="557"/>
        <end position="571"/>
    </location>
</feature>
<dbReference type="OrthoDB" id="5314485at2759"/>
<sequence>MPITRSRSTAGHGLLSGDHQEVINQWFTHYKFSFTNPEDLAARLTQLKRRHKRRRPDRAVPGNCDRLLATLTEISSLPRHRHRNDAANIVSQVHARLTRGTVQTLVPDPRRFGRLPDPGAAISPFADDPVPEVIGVLPRRRAPGEPVPDVSTRRTLPRHTSATPALPAGNEGLIDDTVRWIPETEDFMAAMHNLRTMGANDPGLHAPLLVDHPREVVMNFPETIALITAPVPQIDATLRTAPRSPLTIYDTRAGTPRTQGALTQDHYIYNLIDFFRTKLLEPAIAAKYAIINRAHPSRYGSGSADNIADEPPATVNEVESVMKWILHGFPVIEILREGKNRGGREPIDGCYGYVSRHGPHSHKLFLNSIFFDTIEEAYREGLDYDAIVLLLFATTAHEFGHYLNSSWHVGAARNRYFRTPRGLRYLVQVTRAEDRNDPDFDPDYLLSGEIGQIIEWLLFGFISDIGDGPVGMLGQPLYVTGWGSWPGNNILLQDYACKRLLGTRPHLRMPAPELRVFAENLRREVESEDLGPLGLGDAHEEEVGGPSEPGAPTPENAGREETPEEVEPKDLDEHYEEVVVLADPPDVDARRSGVSIPNTARGKAFRDAFIRLDVEIERARGGGRARRHPNRVSSCGASTGGWGSDPNVRLHNNLNWRTHEIPPDSTGLLSFLSSFDRRAIMVGYIFLCIASDFGLRTIWPRFTSPYSSILTTTVMVLGLFSVRIPDSLTARSDPIFSV</sequence>
<accession>A0A317T5E2</accession>
<evidence type="ECO:0000313" key="3">
    <source>
        <dbReference type="Proteomes" id="UP000246991"/>
    </source>
</evidence>
<name>A0A317T5E2_9PEZI</name>
<dbReference type="AlphaFoldDB" id="A0A317T5E2"/>
<proteinExistence type="predicted"/>
<evidence type="ECO:0000256" key="1">
    <source>
        <dbReference type="SAM" id="MobiDB-lite"/>
    </source>
</evidence>
<dbReference type="Proteomes" id="UP000246991">
    <property type="component" value="Unassembled WGS sequence"/>
</dbReference>
<feature type="region of interest" description="Disordered" evidence="1">
    <location>
        <begin position="528"/>
        <end position="571"/>
    </location>
</feature>
<evidence type="ECO:0000313" key="2">
    <source>
        <dbReference type="EMBL" id="PWW80686.1"/>
    </source>
</evidence>
<gene>
    <name evidence="2" type="ORF">C7212DRAFT_361232</name>
</gene>